<proteinExistence type="predicted"/>
<protein>
    <submittedName>
        <fullName evidence="1">AlNc14C213G8952 protein</fullName>
    </submittedName>
</protein>
<name>F0WRE9_9STRA</name>
<evidence type="ECO:0000313" key="1">
    <source>
        <dbReference type="EMBL" id="CCA23912.1"/>
    </source>
</evidence>
<accession>F0WRE9</accession>
<sequence length="76" mass="8714">MLNLYFPDIPGTKATDTRQLKSFVILTGVMYMLRVVSDDNSSSKFARKVRSTCASSQLQILKSIFQFYGCHMVWNQ</sequence>
<gene>
    <name evidence="1" type="primary">AlNc14C213G8952</name>
    <name evidence="1" type="ORF">ALNC14_100560</name>
</gene>
<dbReference type="EMBL" id="FR824258">
    <property type="protein sequence ID" value="CCA23912.1"/>
    <property type="molecule type" value="Genomic_DNA"/>
</dbReference>
<organism evidence="1">
    <name type="scientific">Albugo laibachii Nc14</name>
    <dbReference type="NCBI Taxonomy" id="890382"/>
    <lineage>
        <taxon>Eukaryota</taxon>
        <taxon>Sar</taxon>
        <taxon>Stramenopiles</taxon>
        <taxon>Oomycota</taxon>
        <taxon>Peronosporomycetes</taxon>
        <taxon>Albuginales</taxon>
        <taxon>Albuginaceae</taxon>
        <taxon>Albugo</taxon>
    </lineage>
</organism>
<dbReference type="HOGENOM" id="CLU_2659686_0_0_1"/>
<reference evidence="1" key="2">
    <citation type="submission" date="2011-02" db="EMBL/GenBank/DDBJ databases">
        <authorList>
            <person name="MacLean D."/>
        </authorList>
    </citation>
    <scope>NUCLEOTIDE SEQUENCE</scope>
</reference>
<reference evidence="1" key="1">
    <citation type="journal article" date="2011" name="PLoS Biol.">
        <title>Gene gain and loss during evolution of obligate parasitism in the white rust pathogen of Arabidopsis thaliana.</title>
        <authorList>
            <person name="Kemen E."/>
            <person name="Gardiner A."/>
            <person name="Schultz-Larsen T."/>
            <person name="Kemen A.C."/>
            <person name="Balmuth A.L."/>
            <person name="Robert-Seilaniantz A."/>
            <person name="Bailey K."/>
            <person name="Holub E."/>
            <person name="Studholme D.J."/>
            <person name="Maclean D."/>
            <person name="Jones J.D."/>
        </authorList>
    </citation>
    <scope>NUCLEOTIDE SEQUENCE</scope>
</reference>
<dbReference type="AlphaFoldDB" id="F0WRE9"/>